<gene>
    <name evidence="2" type="ORF">AM571_PB00389</name>
</gene>
<keyword evidence="2" id="KW-0614">Plasmid</keyword>
<organism evidence="2 3">
    <name type="scientific">Rhizobium etli 8C-3</name>
    <dbReference type="NCBI Taxonomy" id="538025"/>
    <lineage>
        <taxon>Bacteria</taxon>
        <taxon>Pseudomonadati</taxon>
        <taxon>Pseudomonadota</taxon>
        <taxon>Alphaproteobacteria</taxon>
        <taxon>Hyphomicrobiales</taxon>
        <taxon>Rhizobiaceae</taxon>
        <taxon>Rhizobium/Agrobacterium group</taxon>
        <taxon>Rhizobium</taxon>
    </lineage>
</organism>
<dbReference type="AlphaFoldDB" id="A0A1L5PBW8"/>
<dbReference type="InterPro" id="IPR003696">
    <property type="entry name" value="Carbtransf_dom"/>
</dbReference>
<dbReference type="Pfam" id="PF02543">
    <property type="entry name" value="Carbam_trans_N"/>
    <property type="match status" value="1"/>
</dbReference>
<evidence type="ECO:0000259" key="1">
    <source>
        <dbReference type="Pfam" id="PF02543"/>
    </source>
</evidence>
<dbReference type="Proteomes" id="UP000185109">
    <property type="component" value="Plasmid pRsp8C3b"/>
</dbReference>
<dbReference type="RefSeq" id="WP_004679207.1">
    <property type="nucleotide sequence ID" value="NZ_CP017243.1"/>
</dbReference>
<evidence type="ECO:0000313" key="2">
    <source>
        <dbReference type="EMBL" id="APO77668.1"/>
    </source>
</evidence>
<protein>
    <recommendedName>
        <fullName evidence="1">Carbamoyltransferase domain-containing protein</fullName>
    </recommendedName>
</protein>
<proteinExistence type="predicted"/>
<dbReference type="GO" id="GO:0003824">
    <property type="term" value="F:catalytic activity"/>
    <property type="evidence" value="ECO:0007669"/>
    <property type="project" value="InterPro"/>
</dbReference>
<accession>A0A1L5PBW8</accession>
<dbReference type="EMBL" id="CP017243">
    <property type="protein sequence ID" value="APO77668.1"/>
    <property type="molecule type" value="Genomic_DNA"/>
</dbReference>
<reference evidence="2 3" key="1">
    <citation type="submission" date="2016-09" db="EMBL/GenBank/DDBJ databases">
        <title>The complete genome sequences of Rhizobium gallicum, symbiovars gallicum and phaseoli, symbionts associated to common bean (Phaseolus vulgaris).</title>
        <authorList>
            <person name="Bustos P."/>
            <person name="Santamaria R.I."/>
            <person name="Perez-Carrascal O.M."/>
            <person name="Juarez S."/>
            <person name="Lozano L."/>
            <person name="Martinez-Flores I."/>
            <person name="Martinez-Romero E."/>
            <person name="Cevallos M."/>
            <person name="Romero D."/>
            <person name="Davila G."/>
            <person name="Gonzalez V."/>
        </authorList>
    </citation>
    <scope>NUCLEOTIDE SEQUENCE [LARGE SCALE GENOMIC DNA]</scope>
    <source>
        <strain evidence="2 3">8C-3</strain>
        <plasmid evidence="3">Plasmid prsp8c3b</plasmid>
    </source>
</reference>
<feature type="domain" description="Carbamoyltransferase" evidence="1">
    <location>
        <begin position="2"/>
        <end position="64"/>
    </location>
</feature>
<geneLocation type="plasmid" evidence="3">
    <name>prsp8c3b</name>
</geneLocation>
<sequence>MRVCGTKLTRDGADALVEDGWLASCVEQEKRGNDPRYETLDNLDVIGAALAQHGPDQRVIDQIIDGRGAMLTVLSNPSRAPVSFQ</sequence>
<evidence type="ECO:0000313" key="3">
    <source>
        <dbReference type="Proteomes" id="UP000185109"/>
    </source>
</evidence>
<name>A0A1L5PBW8_RHIET</name>